<keyword evidence="2" id="KW-1185">Reference proteome</keyword>
<organism evidence="1 2">
    <name type="scientific">Oceanobacillus caeni</name>
    <dbReference type="NCBI Taxonomy" id="405946"/>
    <lineage>
        <taxon>Bacteria</taxon>
        <taxon>Bacillati</taxon>
        <taxon>Bacillota</taxon>
        <taxon>Bacilli</taxon>
        <taxon>Bacillales</taxon>
        <taxon>Bacillaceae</taxon>
        <taxon>Oceanobacillus</taxon>
    </lineage>
</organism>
<gene>
    <name evidence="1" type="ORF">AFL42_07295</name>
</gene>
<accession>A0ABR5MK61</accession>
<reference evidence="1 2" key="1">
    <citation type="submission" date="2015-07" db="EMBL/GenBank/DDBJ databases">
        <title>High-quality draft genome sequence of Oceanobacillus caeni HM6, a bacillus isolated from a human feces.</title>
        <authorList>
            <person name="Kumar J."/>
            <person name="Verma M.K."/>
            <person name="Pandey R."/>
            <person name="Bhambi M."/>
            <person name="Chauhan N."/>
        </authorList>
    </citation>
    <scope>NUCLEOTIDE SEQUENCE [LARGE SCALE GENOMIC DNA]</scope>
    <source>
        <strain evidence="1 2">HM6</strain>
    </source>
</reference>
<dbReference type="RefSeq" id="WP_060668240.1">
    <property type="nucleotide sequence ID" value="NZ_LGTK01000018.1"/>
</dbReference>
<evidence type="ECO:0000313" key="1">
    <source>
        <dbReference type="EMBL" id="KPH76092.1"/>
    </source>
</evidence>
<dbReference type="EMBL" id="LGTK01000018">
    <property type="protein sequence ID" value="KPH76092.1"/>
    <property type="molecule type" value="Genomic_DNA"/>
</dbReference>
<protein>
    <submittedName>
        <fullName evidence="1">Uncharacterized protein</fullName>
    </submittedName>
</protein>
<dbReference type="Proteomes" id="UP000037854">
    <property type="component" value="Unassembled WGS sequence"/>
</dbReference>
<sequence length="74" mass="8911">MRAYIKLWGNEYLLDSVSWYQEGRISHVSFTDENDDLYVIFDKNFSSDLDAETNRNPNENLHSDFNKTLFWKQK</sequence>
<evidence type="ECO:0000313" key="2">
    <source>
        <dbReference type="Proteomes" id="UP000037854"/>
    </source>
</evidence>
<comment type="caution">
    <text evidence="1">The sequence shown here is derived from an EMBL/GenBank/DDBJ whole genome shotgun (WGS) entry which is preliminary data.</text>
</comment>
<proteinExistence type="predicted"/>
<name>A0ABR5MK61_9BACI</name>